<evidence type="ECO:0000313" key="9">
    <source>
        <dbReference type="Proteomes" id="UP000008021"/>
    </source>
</evidence>
<dbReference type="Gene3D" id="1.20.1270.220">
    <property type="match status" value="1"/>
</dbReference>
<dbReference type="Pfam" id="PF17035">
    <property type="entry name" value="BET"/>
    <property type="match status" value="1"/>
</dbReference>
<dbReference type="PROSITE" id="PS50014">
    <property type="entry name" value="BROMODOMAIN_2"/>
    <property type="match status" value="1"/>
</dbReference>
<evidence type="ECO:0000256" key="4">
    <source>
        <dbReference type="PROSITE-ProRule" id="PRU00035"/>
    </source>
</evidence>
<evidence type="ECO:0000256" key="2">
    <source>
        <dbReference type="ARBA" id="ARBA00023117"/>
    </source>
</evidence>
<evidence type="ECO:0000313" key="8">
    <source>
        <dbReference type="EnsemblPlants" id="OMERI04G21370.1"/>
    </source>
</evidence>
<dbReference type="InterPro" id="IPR036427">
    <property type="entry name" value="Bromodomain-like_sf"/>
</dbReference>
<dbReference type="InterPro" id="IPR027353">
    <property type="entry name" value="NET_dom"/>
</dbReference>
<evidence type="ECO:0000256" key="1">
    <source>
        <dbReference type="ARBA" id="ARBA00023015"/>
    </source>
</evidence>
<dbReference type="InterPro" id="IPR038336">
    <property type="entry name" value="NET_sf"/>
</dbReference>
<accession>A0A0E0DIK3</accession>
<dbReference type="InterPro" id="IPR037377">
    <property type="entry name" value="GTE_bromo"/>
</dbReference>
<dbReference type="Proteomes" id="UP000008021">
    <property type="component" value="Chromosome 4"/>
</dbReference>
<keyword evidence="9" id="KW-1185">Reference proteome</keyword>
<evidence type="ECO:0008006" key="10">
    <source>
        <dbReference type="Google" id="ProtNLM"/>
    </source>
</evidence>
<sequence length="462" mass="50829">MATAMASALLAGRGGANHHHHHQWGETRAPLAAVAPNSDPNHPLQQRANGSATRPPPPPPSSYVALRPGAMAHREARALRDRLAGELGQVRALIARIDTWQQGQVKRHGSPRRDLPTPPAKLRAAMRKRCEQILAKLRKDKRSIWFNAPVEVDRLGLHDYHAVIKCPMDLGTVRANLAAGRYSSHDDFAADVRLTFNNALRYNPAGHEVHTFAGDLLASFEKMYKASMSWFEQELKLLEPPMPVPPPELPPATAPAQVKPRAGNVKMRKPKAREQNKREMTLEEKNLLRVGLENLPEEKMHNVLQIVRKRNGNPELVGGEIELDIDEMDVETQWELDRFVNNFKKALNKSRRAAIVNGENADVIDASVANDSDMLVNGSTATMVDNGDVTMAMESKNPDKITTQAEQLDEYVDIGDEMPTATYQSVEIEKDTEAASSGSSSSSDSGSSKDSVSESGNAHSLV</sequence>
<dbReference type="PROSITE" id="PS51525">
    <property type="entry name" value="NET"/>
    <property type="match status" value="1"/>
</dbReference>
<dbReference type="SUPFAM" id="SSF47370">
    <property type="entry name" value="Bromodomain"/>
    <property type="match status" value="1"/>
</dbReference>
<reference evidence="8" key="2">
    <citation type="submission" date="2018-05" db="EMBL/GenBank/DDBJ databases">
        <title>OmerRS3 (Oryza meridionalis Reference Sequence Version 3).</title>
        <authorList>
            <person name="Zhang J."/>
            <person name="Kudrna D."/>
            <person name="Lee S."/>
            <person name="Talag J."/>
            <person name="Welchert J."/>
            <person name="Wing R.A."/>
        </authorList>
    </citation>
    <scope>NUCLEOTIDE SEQUENCE [LARGE SCALE GENOMIC DNA]</scope>
    <source>
        <strain evidence="8">cv. OR44</strain>
    </source>
</reference>
<feature type="domain" description="Bromo" evidence="6">
    <location>
        <begin position="138"/>
        <end position="210"/>
    </location>
</feature>
<dbReference type="SMART" id="SM00297">
    <property type="entry name" value="BROMO"/>
    <property type="match status" value="1"/>
</dbReference>
<dbReference type="EnsemblPlants" id="OMERI04G21370.1">
    <property type="protein sequence ID" value="OMERI04G21370.1"/>
    <property type="gene ID" value="OMERI04G21370"/>
</dbReference>
<dbReference type="AlphaFoldDB" id="A0A0E0DIK3"/>
<dbReference type="PRINTS" id="PR00503">
    <property type="entry name" value="BROMODOMAIN"/>
</dbReference>
<feature type="compositionally biased region" description="Low complexity" evidence="5">
    <location>
        <begin position="436"/>
        <end position="456"/>
    </location>
</feature>
<feature type="region of interest" description="Disordered" evidence="5">
    <location>
        <begin position="251"/>
        <end position="273"/>
    </location>
</feature>
<evidence type="ECO:0000259" key="6">
    <source>
        <dbReference type="PROSITE" id="PS50014"/>
    </source>
</evidence>
<feature type="region of interest" description="Disordered" evidence="5">
    <location>
        <begin position="33"/>
        <end position="62"/>
    </location>
</feature>
<dbReference type="STRING" id="40149.A0A0E0DIK3"/>
<dbReference type="Gramene" id="OMERI04G21370.1">
    <property type="protein sequence ID" value="OMERI04G21370.1"/>
    <property type="gene ID" value="OMERI04G21370"/>
</dbReference>
<feature type="domain" description="NET" evidence="7">
    <location>
        <begin position="270"/>
        <end position="351"/>
    </location>
</feature>
<dbReference type="HOGENOM" id="CLU_009580_0_0_1"/>
<name>A0A0E0DIK3_9ORYZ</name>
<keyword evidence="2 4" id="KW-0103">Bromodomain</keyword>
<evidence type="ECO:0000256" key="3">
    <source>
        <dbReference type="ARBA" id="ARBA00023163"/>
    </source>
</evidence>
<keyword evidence="1" id="KW-0805">Transcription regulation</keyword>
<proteinExistence type="predicted"/>
<dbReference type="eggNOG" id="KOG1474">
    <property type="taxonomic scope" value="Eukaryota"/>
</dbReference>
<evidence type="ECO:0000259" key="7">
    <source>
        <dbReference type="PROSITE" id="PS51525"/>
    </source>
</evidence>
<feature type="compositionally biased region" description="Polar residues" evidence="5">
    <location>
        <begin position="38"/>
        <end position="52"/>
    </location>
</feature>
<protein>
    <recommendedName>
        <fullName evidence="10">Bromo domain-containing protein</fullName>
    </recommendedName>
</protein>
<keyword evidence="3" id="KW-0804">Transcription</keyword>
<dbReference type="Pfam" id="PF00439">
    <property type="entry name" value="Bromodomain"/>
    <property type="match status" value="1"/>
</dbReference>
<reference evidence="8" key="1">
    <citation type="submission" date="2015-04" db="UniProtKB">
        <authorList>
            <consortium name="EnsemblPlants"/>
        </authorList>
    </citation>
    <scope>IDENTIFICATION</scope>
</reference>
<organism evidence="8">
    <name type="scientific">Oryza meridionalis</name>
    <dbReference type="NCBI Taxonomy" id="40149"/>
    <lineage>
        <taxon>Eukaryota</taxon>
        <taxon>Viridiplantae</taxon>
        <taxon>Streptophyta</taxon>
        <taxon>Embryophyta</taxon>
        <taxon>Tracheophyta</taxon>
        <taxon>Spermatophyta</taxon>
        <taxon>Magnoliopsida</taxon>
        <taxon>Liliopsida</taxon>
        <taxon>Poales</taxon>
        <taxon>Poaceae</taxon>
        <taxon>BOP clade</taxon>
        <taxon>Oryzoideae</taxon>
        <taxon>Oryzeae</taxon>
        <taxon>Oryzinae</taxon>
        <taxon>Oryza</taxon>
    </lineage>
</organism>
<feature type="region of interest" description="Disordered" evidence="5">
    <location>
        <begin position="429"/>
        <end position="462"/>
    </location>
</feature>
<dbReference type="CDD" id="cd05506">
    <property type="entry name" value="Bromo_plant1"/>
    <property type="match status" value="1"/>
</dbReference>
<dbReference type="InterPro" id="IPR001487">
    <property type="entry name" value="Bromodomain"/>
</dbReference>
<dbReference type="Gene3D" id="1.20.920.10">
    <property type="entry name" value="Bromodomain-like"/>
    <property type="match status" value="1"/>
</dbReference>
<dbReference type="PANTHER" id="PTHR45926">
    <property type="entry name" value="OSJNBA0053K19.4 PROTEIN"/>
    <property type="match status" value="1"/>
</dbReference>
<evidence type="ECO:0000256" key="5">
    <source>
        <dbReference type="SAM" id="MobiDB-lite"/>
    </source>
</evidence>